<name>A0ABN4KSY8_VIBFL</name>
<organism evidence="1 2">
    <name type="scientific">Vibrio fluvialis</name>
    <dbReference type="NCBI Taxonomy" id="676"/>
    <lineage>
        <taxon>Bacteria</taxon>
        <taxon>Pseudomonadati</taxon>
        <taxon>Pseudomonadota</taxon>
        <taxon>Gammaproteobacteria</taxon>
        <taxon>Vibrionales</taxon>
        <taxon>Vibrionaceae</taxon>
        <taxon>Vibrio</taxon>
    </lineage>
</organism>
<evidence type="ECO:0000313" key="2">
    <source>
        <dbReference type="Proteomes" id="UP000057088"/>
    </source>
</evidence>
<reference evidence="2" key="1">
    <citation type="submission" date="2015-12" db="EMBL/GenBank/DDBJ databases">
        <title>FDA dAtabase for Regulatory Grade micrObial Sequences (FDA-ARGOS): Supporting development and validation of Infectious Disease Dx tests.</title>
        <authorList>
            <person name="Hoffmann M."/>
            <person name="Allard M."/>
            <person name="Evans P."/>
            <person name="Brown E."/>
            <person name="Tallon L.J."/>
            <person name="Sadzewicz L."/>
            <person name="Sengamalay N."/>
            <person name="Ott S."/>
            <person name="Godinez A."/>
            <person name="Nagaraj S."/>
            <person name="Vyas G."/>
            <person name="Aluvathingal J."/>
            <person name="Nadendla S."/>
            <person name="Geyer C."/>
            <person name="Sichtig H."/>
        </authorList>
    </citation>
    <scope>NUCLEOTIDE SEQUENCE [LARGE SCALE GENOMIC DNA]</scope>
    <source>
        <strain evidence="2">ATCC 33809</strain>
    </source>
</reference>
<evidence type="ECO:0008006" key="3">
    <source>
        <dbReference type="Google" id="ProtNLM"/>
    </source>
</evidence>
<dbReference type="EMBL" id="CP014035">
    <property type="protein sequence ID" value="AMF96169.2"/>
    <property type="molecule type" value="Genomic_DNA"/>
</dbReference>
<protein>
    <recommendedName>
        <fullName evidence="3">Metallopeptidase DUF4344</fullName>
    </recommendedName>
</protein>
<keyword evidence="2" id="KW-1185">Reference proteome</keyword>
<sequence>MLFSHLDKKTDMKILVALLVTCFSVTSALAKSNISIEFSPPQSKEEQQTVQDINDSGVNKIVVALSDSLFPFDDLLKIHYGENEGPLYDPENHVISIPYTFYTEALNYFQKNGYAEKYGRSVKEGASDTLLHTLLYEIGHAYIADKGIPILGKEEDVVDNFATIILLDYVDDGSEIAISAADMFAFESEERPEYYQSDEYIDEHSFDLQRYFSTVCLVYGSNPKEYAYLLDEVGKDYLKDRKEFCIDNYQQVNNNWHTYLPVRTL</sequence>
<proteinExistence type="predicted"/>
<dbReference type="Pfam" id="PF14247">
    <property type="entry name" value="DUF4344"/>
    <property type="match status" value="1"/>
</dbReference>
<dbReference type="Proteomes" id="UP000057088">
    <property type="component" value="Chromosome 2"/>
</dbReference>
<gene>
    <name evidence="1" type="ORF">AL536_15825</name>
</gene>
<evidence type="ECO:0000313" key="1">
    <source>
        <dbReference type="EMBL" id="AMF96169.2"/>
    </source>
</evidence>
<dbReference type="InterPro" id="IPR025644">
    <property type="entry name" value="DUF4344"/>
</dbReference>
<accession>A0ABN4KSY8</accession>